<reference evidence="1" key="1">
    <citation type="journal article" date="2014" name="PLoS ONE">
        <title>Transcriptome-Based Identification of ABC Transporters in the Western Tarnished Plant Bug Lygus hesperus.</title>
        <authorList>
            <person name="Hull J.J."/>
            <person name="Chaney K."/>
            <person name="Geib S.M."/>
            <person name="Fabrick J.A."/>
            <person name="Brent C.S."/>
            <person name="Walsh D."/>
            <person name="Lavine L.C."/>
        </authorList>
    </citation>
    <scope>NUCLEOTIDE SEQUENCE</scope>
</reference>
<evidence type="ECO:0000313" key="2">
    <source>
        <dbReference type="EMBL" id="JAQ02613.1"/>
    </source>
</evidence>
<organism evidence="1">
    <name type="scientific">Lygus hesperus</name>
    <name type="common">Western plant bug</name>
    <dbReference type="NCBI Taxonomy" id="30085"/>
    <lineage>
        <taxon>Eukaryota</taxon>
        <taxon>Metazoa</taxon>
        <taxon>Ecdysozoa</taxon>
        <taxon>Arthropoda</taxon>
        <taxon>Hexapoda</taxon>
        <taxon>Insecta</taxon>
        <taxon>Pterygota</taxon>
        <taxon>Neoptera</taxon>
        <taxon>Paraneoptera</taxon>
        <taxon>Hemiptera</taxon>
        <taxon>Heteroptera</taxon>
        <taxon>Panheteroptera</taxon>
        <taxon>Cimicomorpha</taxon>
        <taxon>Miridae</taxon>
        <taxon>Mirini</taxon>
        <taxon>Lygus</taxon>
    </lineage>
</organism>
<name>A0A0A9W8J8_LYGHE</name>
<protein>
    <submittedName>
        <fullName evidence="1">Uncharacterized protein</fullName>
    </submittedName>
</protein>
<accession>A0A0A9W8J8</accession>
<proteinExistence type="predicted"/>
<evidence type="ECO:0000313" key="1">
    <source>
        <dbReference type="EMBL" id="JAG01155.1"/>
    </source>
</evidence>
<gene>
    <name evidence="1" type="ORF">CM83_101628</name>
    <name evidence="2" type="ORF">g.16986</name>
</gene>
<dbReference type="EMBL" id="GBHO01042449">
    <property type="protein sequence ID" value="JAG01155.1"/>
    <property type="molecule type" value="Transcribed_RNA"/>
</dbReference>
<sequence>MQAFIKCLEKQRSYREIAFNRGVDYRNIRSPFNQTPPVPSPQEVVELERQAGENLRKAMYEVMHKRGLLYTNTFKSLQPTLLHYDPTAYKEAWDKHLDRKNVPHGVRLYPGFSDFVDASTYIASIPMGADATQLQDPSTTISNPDRPRRDVFGLQGIL</sequence>
<dbReference type="EMBL" id="GDHC01016016">
    <property type="protein sequence ID" value="JAQ02613.1"/>
    <property type="molecule type" value="Transcribed_RNA"/>
</dbReference>
<dbReference type="AlphaFoldDB" id="A0A0A9W8J8"/>
<reference evidence="1" key="2">
    <citation type="submission" date="2014-07" db="EMBL/GenBank/DDBJ databases">
        <authorList>
            <person name="Hull J."/>
        </authorList>
    </citation>
    <scope>NUCLEOTIDE SEQUENCE</scope>
</reference>
<reference evidence="2" key="3">
    <citation type="journal article" date="2016" name="Gigascience">
        <title>De novo construction of an expanded transcriptome assembly for the western tarnished plant bug, Lygus hesperus.</title>
        <authorList>
            <person name="Tassone E.E."/>
            <person name="Geib S.M."/>
            <person name="Hall B."/>
            <person name="Fabrick J.A."/>
            <person name="Brent C.S."/>
            <person name="Hull J.J."/>
        </authorList>
    </citation>
    <scope>NUCLEOTIDE SEQUENCE</scope>
</reference>